<name>A0A133UEL6_9EURY</name>
<sequence length="134" mass="15332">MTKNAKLKGWRIRGLKELPFFEWPFCREHFRSYGGNEEGCGECPECGRFFSARNLGRVSPERPVTECASCGAEVPFTPENRAFGGDFYLRHECRNIVGVEYKEGVLNTPKVLEPDWNERAGQRAEKIGREEGRT</sequence>
<proteinExistence type="predicted"/>
<dbReference type="Proteomes" id="UP000070373">
    <property type="component" value="Unassembled WGS sequence"/>
</dbReference>
<dbReference type="EMBL" id="LHXN01000039">
    <property type="protein sequence ID" value="KXA92642.1"/>
    <property type="molecule type" value="Genomic_DNA"/>
</dbReference>
<evidence type="ECO:0000313" key="1">
    <source>
        <dbReference type="EMBL" id="KXA92642.1"/>
    </source>
</evidence>
<comment type="caution">
    <text evidence="1">The sequence shown here is derived from an EMBL/GenBank/DDBJ whole genome shotgun (WGS) entry which is preliminary data.</text>
</comment>
<evidence type="ECO:0000313" key="2">
    <source>
        <dbReference type="Proteomes" id="UP000070373"/>
    </source>
</evidence>
<protein>
    <submittedName>
        <fullName evidence="1">Uncharacterized protein</fullName>
    </submittedName>
</protein>
<dbReference type="AlphaFoldDB" id="A0A133UEL6"/>
<keyword evidence="2" id="KW-1185">Reference proteome</keyword>
<accession>A0A133UEL6</accession>
<gene>
    <name evidence="1" type="ORF">AKJ64_02655</name>
</gene>
<organism evidence="1 2">
    <name type="scientific">candidate division MSBL1 archaeon SCGC-AAA259E17</name>
    <dbReference type="NCBI Taxonomy" id="1698263"/>
    <lineage>
        <taxon>Archaea</taxon>
        <taxon>Methanobacteriati</taxon>
        <taxon>Methanobacteriota</taxon>
        <taxon>candidate division MSBL1</taxon>
    </lineage>
</organism>
<reference evidence="1 2" key="1">
    <citation type="journal article" date="2016" name="Sci. Rep.">
        <title>Metabolic traits of an uncultured archaeal lineage -MSBL1- from brine pools of the Red Sea.</title>
        <authorList>
            <person name="Mwirichia R."/>
            <person name="Alam I."/>
            <person name="Rashid M."/>
            <person name="Vinu M."/>
            <person name="Ba-Alawi W."/>
            <person name="Anthony Kamau A."/>
            <person name="Kamanda Ngugi D."/>
            <person name="Goker M."/>
            <person name="Klenk H.P."/>
            <person name="Bajic V."/>
            <person name="Stingl U."/>
        </authorList>
    </citation>
    <scope>NUCLEOTIDE SEQUENCE [LARGE SCALE GENOMIC DNA]</scope>
    <source>
        <strain evidence="1">SCGC-AAA259E17</strain>
    </source>
</reference>